<feature type="chain" id="PRO_5002934010" evidence="2">
    <location>
        <begin position="24"/>
        <end position="197"/>
    </location>
</feature>
<keyword evidence="1" id="KW-0472">Membrane</keyword>
<name>C3X1I4_9BURK</name>
<dbReference type="HOGENOM" id="CLU_1382930_0_0_4"/>
<evidence type="ECO:0000256" key="2">
    <source>
        <dbReference type="SAM" id="SignalP"/>
    </source>
</evidence>
<feature type="transmembrane region" description="Helical" evidence="1">
    <location>
        <begin position="39"/>
        <end position="58"/>
    </location>
</feature>
<comment type="caution">
    <text evidence="3">The sequence shown here is derived from an EMBL/GenBank/DDBJ whole genome shotgun (WGS) entry which is preliminary data.</text>
</comment>
<accession>C3X1I4</accession>
<evidence type="ECO:0000313" key="3">
    <source>
        <dbReference type="EMBL" id="EEO27070.1"/>
    </source>
</evidence>
<keyword evidence="2" id="KW-0732">Signal</keyword>
<dbReference type="Proteomes" id="UP000003973">
    <property type="component" value="Unassembled WGS sequence"/>
</dbReference>
<evidence type="ECO:0000313" key="4">
    <source>
        <dbReference type="Proteomes" id="UP000003973"/>
    </source>
</evidence>
<feature type="signal peptide" evidence="2">
    <location>
        <begin position="1"/>
        <end position="23"/>
    </location>
</feature>
<dbReference type="AlphaFoldDB" id="C3X1I4"/>
<dbReference type="RefSeq" id="WP_005875869.1">
    <property type="nucleotide sequence ID" value="NZ_CABMNL010000001.1"/>
</dbReference>
<protein>
    <submittedName>
        <fullName evidence="3">Uncharacterized protein</fullName>
    </submittedName>
</protein>
<keyword evidence="4" id="KW-1185">Reference proteome</keyword>
<gene>
    <name evidence="3" type="ORF">OFAG_00223</name>
</gene>
<keyword evidence="1" id="KW-1133">Transmembrane helix</keyword>
<organism evidence="3 4">
    <name type="scientific">Oxalobacter paraformigenes</name>
    <dbReference type="NCBI Taxonomy" id="556268"/>
    <lineage>
        <taxon>Bacteria</taxon>
        <taxon>Pseudomonadati</taxon>
        <taxon>Pseudomonadota</taxon>
        <taxon>Betaproteobacteria</taxon>
        <taxon>Burkholderiales</taxon>
        <taxon>Oxalobacteraceae</taxon>
        <taxon>Oxalobacter</taxon>
    </lineage>
</organism>
<proteinExistence type="predicted"/>
<reference evidence="3" key="1">
    <citation type="submission" date="2011-10" db="EMBL/GenBank/DDBJ databases">
        <title>The Genome Sequence of Oxalobacter formigenes HOxBLS.</title>
        <authorList>
            <consortium name="The Broad Institute Genome Sequencing Platform"/>
            <person name="Earl A."/>
            <person name="Ward D."/>
            <person name="Feldgarden M."/>
            <person name="Gevers D."/>
            <person name="Allison M.J."/>
            <person name="Humphrey S."/>
            <person name="Young S.K."/>
            <person name="Zeng Q."/>
            <person name="Gargeya S."/>
            <person name="Fitzgerald M."/>
            <person name="Haas B."/>
            <person name="Abouelleil A."/>
            <person name="Alvarado L."/>
            <person name="Arachchi H.M."/>
            <person name="Berlin A."/>
            <person name="Brown A."/>
            <person name="Chapman S.B."/>
            <person name="Chen Z."/>
            <person name="Dunbar C."/>
            <person name="Freedman E."/>
            <person name="Gearin G."/>
            <person name="Goldberg J."/>
            <person name="Griggs A."/>
            <person name="Gujja S."/>
            <person name="Heiman D."/>
            <person name="Howarth C."/>
            <person name="Larson L."/>
            <person name="Lui A."/>
            <person name="MacDonald P.J.P."/>
            <person name="Montmayeur A."/>
            <person name="Murphy C."/>
            <person name="Neiman D."/>
            <person name="Pearson M."/>
            <person name="Priest M."/>
            <person name="Roberts A."/>
            <person name="Saif S."/>
            <person name="Shea T."/>
            <person name="Shenoy N."/>
            <person name="Sisk P."/>
            <person name="Stolte C."/>
            <person name="Sykes S."/>
            <person name="Wortman J."/>
            <person name="Nusbaum C."/>
            <person name="Birren B."/>
        </authorList>
    </citation>
    <scope>NUCLEOTIDE SEQUENCE [LARGE SCALE GENOMIC DNA]</scope>
    <source>
        <strain evidence="3">HOxBLS</strain>
    </source>
</reference>
<dbReference type="EMBL" id="ACDP02000029">
    <property type="protein sequence ID" value="EEO27070.1"/>
    <property type="molecule type" value="Genomic_DNA"/>
</dbReference>
<keyword evidence="1" id="KW-0812">Transmembrane</keyword>
<evidence type="ECO:0000256" key="1">
    <source>
        <dbReference type="SAM" id="Phobius"/>
    </source>
</evidence>
<sequence length="197" mass="22355">MHFKPCFLLFALSIPAWQAPAMASVPEKMSGSSGMADILAAAGIALILVLVAVFAFYVKKQKKNNALLLAQMYGTILDGRLRILIINLQDSMEFLCVDVDKNELDSFSLDGFWRLDDEKLRTDFFDLAQKNGLGILEKRNLQRGFDYLYRAIGLMSRLPVKTVDIVWLLPQTDRQELQNLLVESIHSFEAVKRQIML</sequence>